<dbReference type="Gene3D" id="3.30.70.100">
    <property type="match status" value="1"/>
</dbReference>
<evidence type="ECO:0000313" key="3">
    <source>
        <dbReference type="EMBL" id="KAA6185480.1"/>
    </source>
</evidence>
<dbReference type="InterPro" id="IPR036163">
    <property type="entry name" value="HMA_dom_sf"/>
</dbReference>
<dbReference type="PROSITE" id="PS50846">
    <property type="entry name" value="HMA_2"/>
    <property type="match status" value="1"/>
</dbReference>
<comment type="caution">
    <text evidence="3">The sequence shown here is derived from an EMBL/GenBank/DDBJ whole genome shotgun (WGS) entry which is preliminary data.</text>
</comment>
<dbReference type="CDD" id="cd00371">
    <property type="entry name" value="HMA"/>
    <property type="match status" value="1"/>
</dbReference>
<dbReference type="InterPro" id="IPR006121">
    <property type="entry name" value="HMA_dom"/>
</dbReference>
<dbReference type="AlphaFoldDB" id="A0A5M8FNA9"/>
<dbReference type="OrthoDB" id="9814359at2"/>
<gene>
    <name evidence="3" type="ORF">F2Q65_08330</name>
</gene>
<dbReference type="GO" id="GO:0046872">
    <property type="term" value="F:metal ion binding"/>
    <property type="evidence" value="ECO:0007669"/>
    <property type="project" value="UniProtKB-KW"/>
</dbReference>
<accession>A0A5M8FNA9</accession>
<keyword evidence="1" id="KW-0479">Metal-binding</keyword>
<dbReference type="PROSITE" id="PS01047">
    <property type="entry name" value="HMA_1"/>
    <property type="match status" value="1"/>
</dbReference>
<dbReference type="InterPro" id="IPR017969">
    <property type="entry name" value="Heavy-metal-associated_CS"/>
</dbReference>
<dbReference type="SUPFAM" id="SSF55008">
    <property type="entry name" value="HMA, heavy metal-associated domain"/>
    <property type="match status" value="1"/>
</dbReference>
<proteinExistence type="predicted"/>
<protein>
    <submittedName>
        <fullName evidence="3">Heavy-metal-associated domain-containing protein</fullName>
    </submittedName>
</protein>
<keyword evidence="4" id="KW-1185">Reference proteome</keyword>
<dbReference type="EMBL" id="VWXX01000009">
    <property type="protein sequence ID" value="KAA6185480.1"/>
    <property type="molecule type" value="Genomic_DNA"/>
</dbReference>
<evidence type="ECO:0000256" key="1">
    <source>
        <dbReference type="ARBA" id="ARBA00022723"/>
    </source>
</evidence>
<dbReference type="RefSeq" id="WP_150092318.1">
    <property type="nucleotide sequence ID" value="NZ_JBFUOH010000097.1"/>
</dbReference>
<name>A0A5M8FNA9_9GAMM</name>
<feature type="domain" description="HMA" evidence="2">
    <location>
        <begin position="1"/>
        <end position="64"/>
    </location>
</feature>
<organism evidence="3 4">
    <name type="scientific">Thiohalocapsa marina</name>
    <dbReference type="NCBI Taxonomy" id="424902"/>
    <lineage>
        <taxon>Bacteria</taxon>
        <taxon>Pseudomonadati</taxon>
        <taxon>Pseudomonadota</taxon>
        <taxon>Gammaproteobacteria</taxon>
        <taxon>Chromatiales</taxon>
        <taxon>Chromatiaceae</taxon>
        <taxon>Thiohalocapsa</taxon>
    </lineage>
</organism>
<reference evidence="3 4" key="1">
    <citation type="submission" date="2019-09" db="EMBL/GenBank/DDBJ databases">
        <title>Whole-genome sequence of the purple sulfur bacterium Thiohalocapsa marina DSM 19078.</title>
        <authorList>
            <person name="Kyndt J.A."/>
            <person name="Meyer T.E."/>
        </authorList>
    </citation>
    <scope>NUCLEOTIDE SEQUENCE [LARGE SCALE GENOMIC DNA]</scope>
    <source>
        <strain evidence="3 4">DSM 19078</strain>
    </source>
</reference>
<dbReference type="Proteomes" id="UP000322981">
    <property type="component" value="Unassembled WGS sequence"/>
</dbReference>
<evidence type="ECO:0000313" key="4">
    <source>
        <dbReference type="Proteomes" id="UP000322981"/>
    </source>
</evidence>
<sequence>MIELHIEGMSCQHCVRAVTEAIGAVAGVNGPPEIDLDTGSARIAGNADPAALIAAIAAAGYQARPRD</sequence>
<evidence type="ECO:0000259" key="2">
    <source>
        <dbReference type="PROSITE" id="PS50846"/>
    </source>
</evidence>
<dbReference type="Pfam" id="PF00403">
    <property type="entry name" value="HMA"/>
    <property type="match status" value="1"/>
</dbReference>